<name>X1QPI1_9ZZZZ</name>
<organism evidence="1">
    <name type="scientific">marine sediment metagenome</name>
    <dbReference type="NCBI Taxonomy" id="412755"/>
    <lineage>
        <taxon>unclassified sequences</taxon>
        <taxon>metagenomes</taxon>
        <taxon>ecological metagenomes</taxon>
    </lineage>
</organism>
<feature type="non-terminal residue" evidence="1">
    <location>
        <position position="1"/>
    </location>
</feature>
<evidence type="ECO:0000313" key="1">
    <source>
        <dbReference type="EMBL" id="GAI70148.1"/>
    </source>
</evidence>
<comment type="caution">
    <text evidence="1">The sequence shown here is derived from an EMBL/GenBank/DDBJ whole genome shotgun (WGS) entry which is preliminary data.</text>
</comment>
<dbReference type="InterPro" id="IPR016195">
    <property type="entry name" value="Pol/histidinol_Pase-like"/>
</dbReference>
<protein>
    <recommendedName>
        <fullName evidence="2">PHP domain-containing protein</fullName>
    </recommendedName>
</protein>
<dbReference type="SUPFAM" id="SSF89550">
    <property type="entry name" value="PHP domain-like"/>
    <property type="match status" value="1"/>
</dbReference>
<dbReference type="AlphaFoldDB" id="X1QPI1"/>
<accession>X1QPI1</accession>
<proteinExistence type="predicted"/>
<dbReference type="EMBL" id="BARV01045570">
    <property type="protein sequence ID" value="GAI70148.1"/>
    <property type="molecule type" value="Genomic_DNA"/>
</dbReference>
<sequence>SSADGHILGLGVNELVPRELSARETVKRIKEQGGIAIAAHPFALGRKPNLV</sequence>
<evidence type="ECO:0008006" key="2">
    <source>
        <dbReference type="Google" id="ProtNLM"/>
    </source>
</evidence>
<feature type="non-terminal residue" evidence="1">
    <location>
        <position position="51"/>
    </location>
</feature>
<dbReference type="Gene3D" id="3.20.20.140">
    <property type="entry name" value="Metal-dependent hydrolases"/>
    <property type="match status" value="1"/>
</dbReference>
<gene>
    <name evidence="1" type="ORF">S06H3_66664</name>
</gene>
<reference evidence="1" key="1">
    <citation type="journal article" date="2014" name="Front. Microbiol.">
        <title>High frequency of phylogenetically diverse reductive dehalogenase-homologous genes in deep subseafloor sedimentary metagenomes.</title>
        <authorList>
            <person name="Kawai M."/>
            <person name="Futagami T."/>
            <person name="Toyoda A."/>
            <person name="Takaki Y."/>
            <person name="Nishi S."/>
            <person name="Hori S."/>
            <person name="Arai W."/>
            <person name="Tsubouchi T."/>
            <person name="Morono Y."/>
            <person name="Uchiyama I."/>
            <person name="Ito T."/>
            <person name="Fujiyama A."/>
            <person name="Inagaki F."/>
            <person name="Takami H."/>
        </authorList>
    </citation>
    <scope>NUCLEOTIDE SEQUENCE</scope>
    <source>
        <strain evidence="1">Expedition CK06-06</strain>
    </source>
</reference>